<keyword evidence="2" id="KW-1185">Reference proteome</keyword>
<name>A0AAV3XB93_9CYAN</name>
<accession>A0AAV3XB93</accession>
<gene>
    <name evidence="1" type="ORF">MiSe_26550</name>
</gene>
<protein>
    <submittedName>
        <fullName evidence="1">Uncharacterized protein</fullName>
    </submittedName>
</protein>
<evidence type="ECO:0000313" key="2">
    <source>
        <dbReference type="Proteomes" id="UP001050975"/>
    </source>
</evidence>
<comment type="caution">
    <text evidence="1">The sequence shown here is derived from an EMBL/GenBank/DDBJ whole genome shotgun (WGS) entry which is preliminary data.</text>
</comment>
<sequence>MIALTASEQGQVKIKQARETRGWTVRYEDTTGKKPHRLFNNHRPLKIKIEEKYGYNSDSGIYLLACLKIALQVPVSNSA</sequence>
<dbReference type="Proteomes" id="UP001050975">
    <property type="component" value="Unassembled WGS sequence"/>
</dbReference>
<dbReference type="EMBL" id="BLAY01000036">
    <property type="protein sequence ID" value="GET37901.1"/>
    <property type="molecule type" value="Genomic_DNA"/>
</dbReference>
<evidence type="ECO:0000313" key="1">
    <source>
        <dbReference type="EMBL" id="GET37901.1"/>
    </source>
</evidence>
<organism evidence="1 2">
    <name type="scientific">Microseira wollei NIES-4236</name>
    <dbReference type="NCBI Taxonomy" id="2530354"/>
    <lineage>
        <taxon>Bacteria</taxon>
        <taxon>Bacillati</taxon>
        <taxon>Cyanobacteriota</taxon>
        <taxon>Cyanophyceae</taxon>
        <taxon>Oscillatoriophycideae</taxon>
        <taxon>Aerosakkonematales</taxon>
        <taxon>Aerosakkonemataceae</taxon>
        <taxon>Microseira</taxon>
    </lineage>
</organism>
<dbReference type="AlphaFoldDB" id="A0AAV3XB93"/>
<reference evidence="1" key="1">
    <citation type="submission" date="2019-10" db="EMBL/GenBank/DDBJ databases">
        <title>Draft genome sequece of Microseira wollei NIES-4236.</title>
        <authorList>
            <person name="Yamaguchi H."/>
            <person name="Suzuki S."/>
            <person name="Kawachi M."/>
        </authorList>
    </citation>
    <scope>NUCLEOTIDE SEQUENCE</scope>
    <source>
        <strain evidence="1">NIES-4236</strain>
    </source>
</reference>
<proteinExistence type="predicted"/>